<sequence length="300" mass="33751">MVRSALRWFALWLLVAPLWAAATTAIIYQPQRRDRDVAQEQWPKLFAEVREQGFDTLVVQWTQYGDAFATPEEHAWLLQRVRDARAAGLHIVLGLGSDPAFFTLQDQKKGQDMADYLRALSRRNVEVARRWAGDLGDGAIAGWYLPMEIDDVRWNDPKARTQLRDYLVEEQRQLDGVASRPVYVTSFFAGHMTPDRYADLVQDVQRSGVRTWVQDGAGTQRLEQGARQLYMAAAGRCAQAHAQGFVYELFRQTGTDKAFAATALSPVDASAVLAQRAPCDGDTVFFELRYLPAAGGILQR</sequence>
<keyword evidence="1" id="KW-0732">Signal</keyword>
<dbReference type="Pfam" id="PF14488">
    <property type="entry name" value="DUF4434"/>
    <property type="match status" value="1"/>
</dbReference>
<feature type="domain" description="DUF4434" evidence="2">
    <location>
        <begin position="27"/>
        <end position="272"/>
    </location>
</feature>
<proteinExistence type="predicted"/>
<dbReference type="InterPro" id="IPR027849">
    <property type="entry name" value="DUF4434"/>
</dbReference>
<accession>A0A328P445</accession>
<evidence type="ECO:0000313" key="4">
    <source>
        <dbReference type="Proteomes" id="UP000248926"/>
    </source>
</evidence>
<dbReference type="Proteomes" id="UP000248926">
    <property type="component" value="Unassembled WGS sequence"/>
</dbReference>
<name>A0A328P445_9GAMM</name>
<dbReference type="RefSeq" id="WP_111983369.1">
    <property type="nucleotide sequence ID" value="NZ_NFZS01000003.1"/>
</dbReference>
<comment type="caution">
    <text evidence="3">The sequence shown here is derived from an EMBL/GenBank/DDBJ whole genome shotgun (WGS) entry which is preliminary data.</text>
</comment>
<dbReference type="OrthoDB" id="7344472at2"/>
<feature type="chain" id="PRO_5016276383" description="DUF4434 domain-containing protein" evidence="1">
    <location>
        <begin position="21"/>
        <end position="300"/>
    </location>
</feature>
<evidence type="ECO:0000313" key="3">
    <source>
        <dbReference type="EMBL" id="RAO76083.1"/>
    </source>
</evidence>
<dbReference type="Gene3D" id="3.20.20.80">
    <property type="entry name" value="Glycosidases"/>
    <property type="match status" value="1"/>
</dbReference>
<feature type="signal peptide" evidence="1">
    <location>
        <begin position="1"/>
        <end position="20"/>
    </location>
</feature>
<dbReference type="AlphaFoldDB" id="A0A328P445"/>
<evidence type="ECO:0000259" key="2">
    <source>
        <dbReference type="Pfam" id="PF14488"/>
    </source>
</evidence>
<dbReference type="EMBL" id="NFZS01000003">
    <property type="protein sequence ID" value="RAO76083.1"/>
    <property type="molecule type" value="Genomic_DNA"/>
</dbReference>
<organism evidence="3 4">
    <name type="scientific">Dyella jiangningensis</name>
    <dbReference type="NCBI Taxonomy" id="1379159"/>
    <lineage>
        <taxon>Bacteria</taxon>
        <taxon>Pseudomonadati</taxon>
        <taxon>Pseudomonadota</taxon>
        <taxon>Gammaproteobacteria</taxon>
        <taxon>Lysobacterales</taxon>
        <taxon>Rhodanobacteraceae</taxon>
        <taxon>Dyella</taxon>
    </lineage>
</organism>
<evidence type="ECO:0000256" key="1">
    <source>
        <dbReference type="SAM" id="SignalP"/>
    </source>
</evidence>
<keyword evidence="4" id="KW-1185">Reference proteome</keyword>
<gene>
    <name evidence="3" type="ORF">CA260_12205</name>
</gene>
<protein>
    <recommendedName>
        <fullName evidence="2">DUF4434 domain-containing protein</fullName>
    </recommendedName>
</protein>
<reference evidence="3 4" key="1">
    <citation type="journal article" date="2018" name="Genet. Mol. Biol.">
        <title>The genome sequence of Dyella jiangningensis FCAV SCS01 from a lignocellulose-decomposing microbial consortium metagenome reveals potential for biotechnological applications.</title>
        <authorList>
            <person name="Desiderato J.G."/>
            <person name="Alvarenga D.O."/>
            <person name="Constancio M.T.L."/>
            <person name="Alves L.M.C."/>
            <person name="Varani A.M."/>
        </authorList>
    </citation>
    <scope>NUCLEOTIDE SEQUENCE [LARGE SCALE GENOMIC DNA]</scope>
    <source>
        <strain evidence="3 4">FCAV SCS01</strain>
    </source>
</reference>